<gene>
    <name evidence="1" type="ORF">POPTR_006G252550v4</name>
</gene>
<evidence type="ECO:0000313" key="1">
    <source>
        <dbReference type="EMBL" id="KAI9393570.1"/>
    </source>
</evidence>
<reference evidence="1 2" key="1">
    <citation type="journal article" date="2006" name="Science">
        <title>The genome of black cottonwood, Populus trichocarpa (Torr. &amp; Gray).</title>
        <authorList>
            <person name="Tuskan G.A."/>
            <person name="Difazio S."/>
            <person name="Jansson S."/>
            <person name="Bohlmann J."/>
            <person name="Grigoriev I."/>
            <person name="Hellsten U."/>
            <person name="Putnam N."/>
            <person name="Ralph S."/>
            <person name="Rombauts S."/>
            <person name="Salamov A."/>
            <person name="Schein J."/>
            <person name="Sterck L."/>
            <person name="Aerts A."/>
            <person name="Bhalerao R.R."/>
            <person name="Bhalerao R.P."/>
            <person name="Blaudez D."/>
            <person name="Boerjan W."/>
            <person name="Brun A."/>
            <person name="Brunner A."/>
            <person name="Busov V."/>
            <person name="Campbell M."/>
            <person name="Carlson J."/>
            <person name="Chalot M."/>
            <person name="Chapman J."/>
            <person name="Chen G.L."/>
            <person name="Cooper D."/>
            <person name="Coutinho P.M."/>
            <person name="Couturier J."/>
            <person name="Covert S."/>
            <person name="Cronk Q."/>
            <person name="Cunningham R."/>
            <person name="Davis J."/>
            <person name="Degroeve S."/>
            <person name="Dejardin A."/>
            <person name="Depamphilis C."/>
            <person name="Detter J."/>
            <person name="Dirks B."/>
            <person name="Dubchak I."/>
            <person name="Duplessis S."/>
            <person name="Ehlting J."/>
            <person name="Ellis B."/>
            <person name="Gendler K."/>
            <person name="Goodstein D."/>
            <person name="Gribskov M."/>
            <person name="Grimwood J."/>
            <person name="Groover A."/>
            <person name="Gunter L."/>
            <person name="Hamberger B."/>
            <person name="Heinze B."/>
            <person name="Helariutta Y."/>
            <person name="Henrissat B."/>
            <person name="Holligan D."/>
            <person name="Holt R."/>
            <person name="Huang W."/>
            <person name="Islam-Faridi N."/>
            <person name="Jones S."/>
            <person name="Jones-Rhoades M."/>
            <person name="Jorgensen R."/>
            <person name="Joshi C."/>
            <person name="Kangasjarvi J."/>
            <person name="Karlsson J."/>
            <person name="Kelleher C."/>
            <person name="Kirkpatrick R."/>
            <person name="Kirst M."/>
            <person name="Kohler A."/>
            <person name="Kalluri U."/>
            <person name="Larimer F."/>
            <person name="Leebens-Mack J."/>
            <person name="Leple J.C."/>
            <person name="Locascio P."/>
            <person name="Lou Y."/>
            <person name="Lucas S."/>
            <person name="Martin F."/>
            <person name="Montanini B."/>
            <person name="Napoli C."/>
            <person name="Nelson D.R."/>
            <person name="Nelson C."/>
            <person name="Nieminen K."/>
            <person name="Nilsson O."/>
            <person name="Pereda V."/>
            <person name="Peter G."/>
            <person name="Philippe R."/>
            <person name="Pilate G."/>
            <person name="Poliakov A."/>
            <person name="Razumovskaya J."/>
            <person name="Richardson P."/>
            <person name="Rinaldi C."/>
            <person name="Ritland K."/>
            <person name="Rouze P."/>
            <person name="Ryaboy D."/>
            <person name="Schmutz J."/>
            <person name="Schrader J."/>
            <person name="Segerman B."/>
            <person name="Shin H."/>
            <person name="Siddiqui A."/>
            <person name="Sterky F."/>
            <person name="Terry A."/>
            <person name="Tsai C.J."/>
            <person name="Uberbacher E."/>
            <person name="Unneberg P."/>
            <person name="Vahala J."/>
            <person name="Wall K."/>
            <person name="Wessler S."/>
            <person name="Yang G."/>
            <person name="Yin T."/>
            <person name="Douglas C."/>
            <person name="Marra M."/>
            <person name="Sandberg G."/>
            <person name="Van de Peer Y."/>
            <person name="Rokhsar D."/>
        </authorList>
    </citation>
    <scope>NUCLEOTIDE SEQUENCE [LARGE SCALE GENOMIC DNA]</scope>
    <source>
        <strain evidence="2">cv. Nisqually</strain>
    </source>
</reference>
<accession>A0ACC0SWE0</accession>
<comment type="caution">
    <text evidence="1">The sequence shown here is derived from an EMBL/GenBank/DDBJ whole genome shotgun (WGS) entry which is preliminary data.</text>
</comment>
<proteinExistence type="predicted"/>
<sequence length="114" mass="13127">MRLAAWHFHQLSSKIKSHDKLTIESFKSQMSGNSRFSCHKDPCGFILVKLYLVVSSSKYNLLVKTRPFLWAILMLYEFNLFGLTWFVPKKRSVMTKGLKSAQQVSSSSQSVHLL</sequence>
<dbReference type="Proteomes" id="UP000006729">
    <property type="component" value="Chromosome 6"/>
</dbReference>
<name>A0ACC0SWE0_POPTR</name>
<protein>
    <submittedName>
        <fullName evidence="1">Uncharacterized protein</fullName>
    </submittedName>
</protein>
<evidence type="ECO:0000313" key="2">
    <source>
        <dbReference type="Proteomes" id="UP000006729"/>
    </source>
</evidence>
<keyword evidence="2" id="KW-1185">Reference proteome</keyword>
<organism evidence="1 2">
    <name type="scientific">Populus trichocarpa</name>
    <name type="common">Western balsam poplar</name>
    <name type="synonym">Populus balsamifera subsp. trichocarpa</name>
    <dbReference type="NCBI Taxonomy" id="3694"/>
    <lineage>
        <taxon>Eukaryota</taxon>
        <taxon>Viridiplantae</taxon>
        <taxon>Streptophyta</taxon>
        <taxon>Embryophyta</taxon>
        <taxon>Tracheophyta</taxon>
        <taxon>Spermatophyta</taxon>
        <taxon>Magnoliopsida</taxon>
        <taxon>eudicotyledons</taxon>
        <taxon>Gunneridae</taxon>
        <taxon>Pentapetalae</taxon>
        <taxon>rosids</taxon>
        <taxon>fabids</taxon>
        <taxon>Malpighiales</taxon>
        <taxon>Salicaceae</taxon>
        <taxon>Saliceae</taxon>
        <taxon>Populus</taxon>
    </lineage>
</organism>
<dbReference type="EMBL" id="CM009295">
    <property type="protein sequence ID" value="KAI9393570.1"/>
    <property type="molecule type" value="Genomic_DNA"/>
</dbReference>